<evidence type="ECO:0000256" key="3">
    <source>
        <dbReference type="ARBA" id="ARBA00022741"/>
    </source>
</evidence>
<dbReference type="SUPFAM" id="SSF142764">
    <property type="entry name" value="YgbK-like"/>
    <property type="match status" value="1"/>
</dbReference>
<dbReference type="EMBL" id="WIND01000002">
    <property type="protein sequence ID" value="MSU88811.1"/>
    <property type="molecule type" value="Genomic_DNA"/>
</dbReference>
<keyword evidence="2" id="KW-0808">Transferase</keyword>
<dbReference type="AlphaFoldDB" id="A0A6L5YWW1"/>
<evidence type="ECO:0000256" key="2">
    <source>
        <dbReference type="ARBA" id="ARBA00022679"/>
    </source>
</evidence>
<feature type="domain" description="Four-carbon acid sugar kinase nucleotide binding" evidence="8">
    <location>
        <begin position="254"/>
        <end position="332"/>
    </location>
</feature>
<proteinExistence type="inferred from homology"/>
<organism evidence="9 10">
    <name type="scientific">Halovulum marinum</name>
    <dbReference type="NCBI Taxonomy" id="2662447"/>
    <lineage>
        <taxon>Bacteria</taxon>
        <taxon>Pseudomonadati</taxon>
        <taxon>Pseudomonadota</taxon>
        <taxon>Alphaproteobacteria</taxon>
        <taxon>Rhodobacterales</taxon>
        <taxon>Paracoccaceae</taxon>
        <taxon>Halovulum</taxon>
    </lineage>
</organism>
<dbReference type="Gene3D" id="3.40.980.20">
    <property type="entry name" value="Four-carbon acid sugar kinase, nucleotide binding domain"/>
    <property type="match status" value="1"/>
</dbReference>
<evidence type="ECO:0000259" key="7">
    <source>
        <dbReference type="Pfam" id="PF07005"/>
    </source>
</evidence>
<evidence type="ECO:0000313" key="9">
    <source>
        <dbReference type="EMBL" id="MSU88811.1"/>
    </source>
</evidence>
<protein>
    <submittedName>
        <fullName evidence="9">Four-carbon acid sugar kinase family protein</fullName>
    </submittedName>
</protein>
<feature type="domain" description="Four-carbon acid sugar kinase N-terminal" evidence="7">
    <location>
        <begin position="6"/>
        <end position="125"/>
    </location>
</feature>
<dbReference type="Pfam" id="PF17042">
    <property type="entry name" value="NBD_C"/>
    <property type="match status" value="1"/>
</dbReference>
<dbReference type="InterPro" id="IPR042213">
    <property type="entry name" value="NBD_C_sf"/>
</dbReference>
<keyword evidence="3" id="KW-0547">Nucleotide-binding</keyword>
<dbReference type="RefSeq" id="WP_154445192.1">
    <property type="nucleotide sequence ID" value="NZ_WIND01000002.1"/>
</dbReference>
<evidence type="ECO:0000259" key="8">
    <source>
        <dbReference type="Pfam" id="PF17042"/>
    </source>
</evidence>
<dbReference type="GO" id="GO:0005524">
    <property type="term" value="F:ATP binding"/>
    <property type="evidence" value="ECO:0007669"/>
    <property type="project" value="UniProtKB-KW"/>
</dbReference>
<gene>
    <name evidence="9" type="ORF">GE300_04140</name>
</gene>
<keyword evidence="10" id="KW-1185">Reference proteome</keyword>
<accession>A0A6L5YWW1</accession>
<sequence>MIAPRLVIVADDLTGALDASAPFAGIAGGVVAATSPAALPDALARGAAVVAVSTRSREISAPAAARAVAEVLASLPPDVRVMKKIDSRLKGNIPAELAAFGDRRFLVLPAIPDFGRVVRDGALCGFGVADPVPVRRALGLAADRAHAPDAEVQADIAAAVAAAPAAAVLVGARGLAQALAGLMSAPPLTVDPALPRPACIAVGSTDPITLAQVARLRAACPDLHHLPCPSGLPAAPTAPPPAAELTLLQATEDGRVPPDRVARAFAETLAPHLRRARGMLLTGGATAEAALDRLGIALLEVRGEALPGLPLCRAGDQVVVTKSGGFGDADALLRLAGVAAGVGA</sequence>
<evidence type="ECO:0000256" key="1">
    <source>
        <dbReference type="ARBA" id="ARBA00005715"/>
    </source>
</evidence>
<keyword evidence="6" id="KW-0119">Carbohydrate metabolism</keyword>
<dbReference type="Gene3D" id="3.40.50.10840">
    <property type="entry name" value="Putative sugar-binding, N-terminal domain"/>
    <property type="match status" value="1"/>
</dbReference>
<comment type="similarity">
    <text evidence="1">Belongs to the four-carbon acid sugar kinase family.</text>
</comment>
<reference evidence="9 10" key="1">
    <citation type="submission" date="2019-10" db="EMBL/GenBank/DDBJ databases">
        <title>Cognatihalovulum marinum gen. nov. sp. nov., a new member of the family Rhodobacteraceae isolated from deep seawater of the Northwest Indian Ocean.</title>
        <authorList>
            <person name="Ruan C."/>
            <person name="Wang J."/>
            <person name="Zheng X."/>
            <person name="Song L."/>
            <person name="Zhu Y."/>
            <person name="Huang Y."/>
            <person name="Lu Z."/>
            <person name="Du W."/>
            <person name="Huang L."/>
            <person name="Dai X."/>
        </authorList>
    </citation>
    <scope>NUCLEOTIDE SEQUENCE [LARGE SCALE GENOMIC DNA]</scope>
    <source>
        <strain evidence="9 10">2CG4</strain>
    </source>
</reference>
<dbReference type="InterPro" id="IPR031475">
    <property type="entry name" value="NBD_C"/>
</dbReference>
<keyword evidence="4 9" id="KW-0418">Kinase</keyword>
<dbReference type="GO" id="GO:0016301">
    <property type="term" value="F:kinase activity"/>
    <property type="evidence" value="ECO:0007669"/>
    <property type="project" value="UniProtKB-KW"/>
</dbReference>
<evidence type="ECO:0000313" key="10">
    <source>
        <dbReference type="Proteomes" id="UP000474957"/>
    </source>
</evidence>
<comment type="caution">
    <text evidence="9">The sequence shown here is derived from an EMBL/GenBank/DDBJ whole genome shotgun (WGS) entry which is preliminary data.</text>
</comment>
<keyword evidence="5" id="KW-0067">ATP-binding</keyword>
<evidence type="ECO:0000256" key="4">
    <source>
        <dbReference type="ARBA" id="ARBA00022777"/>
    </source>
</evidence>
<evidence type="ECO:0000256" key="5">
    <source>
        <dbReference type="ARBA" id="ARBA00022840"/>
    </source>
</evidence>
<name>A0A6L5YWW1_9RHOB</name>
<evidence type="ECO:0000256" key="6">
    <source>
        <dbReference type="ARBA" id="ARBA00023277"/>
    </source>
</evidence>
<dbReference type="Pfam" id="PF07005">
    <property type="entry name" value="SBD_N"/>
    <property type="match status" value="1"/>
</dbReference>
<dbReference type="Proteomes" id="UP000474957">
    <property type="component" value="Unassembled WGS sequence"/>
</dbReference>
<dbReference type="InterPro" id="IPR037051">
    <property type="entry name" value="4-carb_acid_sugar_kinase_N_sf"/>
</dbReference>
<dbReference type="InterPro" id="IPR010737">
    <property type="entry name" value="4-carb_acid_sugar_kinase_N"/>
</dbReference>